<evidence type="ECO:0000256" key="3">
    <source>
        <dbReference type="ARBA" id="ARBA00022801"/>
    </source>
</evidence>
<gene>
    <name evidence="7" type="ORF">PRUPE_2G011100</name>
    <name evidence="6" type="ORF">PRUPE_3G153900</name>
</gene>
<evidence type="ECO:0000256" key="1">
    <source>
        <dbReference type="ARBA" id="ARBA00005234"/>
    </source>
</evidence>
<keyword evidence="3" id="KW-0378">Hydrolase</keyword>
<feature type="compositionally biased region" description="Acidic residues" evidence="4">
    <location>
        <begin position="165"/>
        <end position="177"/>
    </location>
</feature>
<dbReference type="Pfam" id="PF02902">
    <property type="entry name" value="Peptidase_C48"/>
    <property type="match status" value="1"/>
</dbReference>
<dbReference type="PROSITE" id="PS50600">
    <property type="entry name" value="ULP_PROTEASE"/>
    <property type="match status" value="1"/>
</dbReference>
<evidence type="ECO:0000256" key="2">
    <source>
        <dbReference type="ARBA" id="ARBA00022670"/>
    </source>
</evidence>
<reference evidence="6 8" key="1">
    <citation type="journal article" date="2013" name="Nat. Genet.">
        <title>The high-quality draft genome of peach (Prunus persica) identifies unique patterns of genetic diversity, domestication and genome evolution.</title>
        <authorList>
            <consortium name="International Peach Genome Initiative"/>
            <person name="Verde I."/>
            <person name="Abbott A.G."/>
            <person name="Scalabrin S."/>
            <person name="Jung S."/>
            <person name="Shu S."/>
            <person name="Marroni F."/>
            <person name="Zhebentyayeva T."/>
            <person name="Dettori M.T."/>
            <person name="Grimwood J."/>
            <person name="Cattonaro F."/>
            <person name="Zuccolo A."/>
            <person name="Rossini L."/>
            <person name="Jenkins J."/>
            <person name="Vendramin E."/>
            <person name="Meisel L.A."/>
            <person name="Decroocq V."/>
            <person name="Sosinski B."/>
            <person name="Prochnik S."/>
            <person name="Mitros T."/>
            <person name="Policriti A."/>
            <person name="Cipriani G."/>
            <person name="Dondini L."/>
            <person name="Ficklin S."/>
            <person name="Goodstein D.M."/>
            <person name="Xuan P."/>
            <person name="Del Fabbro C."/>
            <person name="Aramini V."/>
            <person name="Copetti D."/>
            <person name="Gonzalez S."/>
            <person name="Horner D.S."/>
            <person name="Falchi R."/>
            <person name="Lucas S."/>
            <person name="Mica E."/>
            <person name="Maldonado J."/>
            <person name="Lazzari B."/>
            <person name="Bielenberg D."/>
            <person name="Pirona R."/>
            <person name="Miculan M."/>
            <person name="Barakat A."/>
            <person name="Testolin R."/>
            <person name="Stella A."/>
            <person name="Tartarini S."/>
            <person name="Tonutti P."/>
            <person name="Arus P."/>
            <person name="Orellana A."/>
            <person name="Wells C."/>
            <person name="Main D."/>
            <person name="Vizzotto G."/>
            <person name="Silva H."/>
            <person name="Salamini F."/>
            <person name="Schmutz J."/>
            <person name="Morgante M."/>
            <person name="Rokhsar D.S."/>
        </authorList>
    </citation>
    <scope>NUCLEOTIDE SEQUENCE [LARGE SCALE GENOMIC DNA]</scope>
    <source>
        <strain evidence="8">cv. Nemared</strain>
    </source>
</reference>
<name>M5VV48_PRUPE</name>
<keyword evidence="2" id="KW-0645">Protease</keyword>
<feature type="region of interest" description="Disordered" evidence="4">
    <location>
        <begin position="1"/>
        <end position="22"/>
    </location>
</feature>
<organism evidence="6 8">
    <name type="scientific">Prunus persica</name>
    <name type="common">Peach</name>
    <name type="synonym">Amygdalus persica</name>
    <dbReference type="NCBI Taxonomy" id="3760"/>
    <lineage>
        <taxon>Eukaryota</taxon>
        <taxon>Viridiplantae</taxon>
        <taxon>Streptophyta</taxon>
        <taxon>Embryophyta</taxon>
        <taxon>Tracheophyta</taxon>
        <taxon>Spermatophyta</taxon>
        <taxon>Magnoliopsida</taxon>
        <taxon>eudicotyledons</taxon>
        <taxon>Gunneridae</taxon>
        <taxon>Pentapetalae</taxon>
        <taxon>rosids</taxon>
        <taxon>fabids</taxon>
        <taxon>Rosales</taxon>
        <taxon>Rosaceae</taxon>
        <taxon>Amygdaloideae</taxon>
        <taxon>Amygdaleae</taxon>
        <taxon>Prunus</taxon>
    </lineage>
</organism>
<keyword evidence="8" id="KW-1185">Reference proteome</keyword>
<dbReference type="Proteomes" id="UP000006882">
    <property type="component" value="Chromosome G2"/>
</dbReference>
<evidence type="ECO:0000313" key="6">
    <source>
        <dbReference type="EMBL" id="ONI17360.1"/>
    </source>
</evidence>
<evidence type="ECO:0000313" key="8">
    <source>
        <dbReference type="Proteomes" id="UP000006882"/>
    </source>
</evidence>
<dbReference type="GO" id="GO:0008234">
    <property type="term" value="F:cysteine-type peptidase activity"/>
    <property type="evidence" value="ECO:0007669"/>
    <property type="project" value="InterPro"/>
</dbReference>
<feature type="domain" description="Ubiquitin-like protease family profile" evidence="5">
    <location>
        <begin position="157"/>
        <end position="338"/>
    </location>
</feature>
<reference evidence="6" key="2">
    <citation type="submission" date="2016-12" db="EMBL/GenBank/DDBJ databases">
        <title>WGS assembly of Prunus persica.</title>
        <authorList>
            <person name="Verde I."/>
            <person name="Jenkins J."/>
            <person name="Dondini L."/>
            <person name="Micali S."/>
            <person name="Pagliarani G."/>
            <person name="Vendramin E."/>
            <person name="Paris R."/>
            <person name="Aramini V."/>
            <person name="Gazza L."/>
            <person name="Rossini L."/>
            <person name="Bassi D."/>
            <person name="Troggio M."/>
            <person name="Shu S."/>
            <person name="Grimwood J.H."/>
            <person name="Tartarini S."/>
            <person name="Dettori M.T."/>
            <person name="Schmutz J."/>
        </authorList>
    </citation>
    <scope>NUCLEOTIDE SEQUENCE</scope>
</reference>
<dbReference type="eggNOG" id="ENOG502S6SE">
    <property type="taxonomic scope" value="Eukaryota"/>
</dbReference>
<evidence type="ECO:0000256" key="4">
    <source>
        <dbReference type="SAM" id="MobiDB-lite"/>
    </source>
</evidence>
<dbReference type="InterPro" id="IPR003653">
    <property type="entry name" value="Peptidase_C48_C"/>
</dbReference>
<accession>M5VV48</accession>
<dbReference type="Gene3D" id="3.40.395.10">
    <property type="entry name" value="Adenoviral Proteinase, Chain A"/>
    <property type="match status" value="1"/>
</dbReference>
<dbReference type="InterPro" id="IPR038765">
    <property type="entry name" value="Papain-like_cys_pep_sf"/>
</dbReference>
<dbReference type="PANTHER" id="PTHR33018">
    <property type="entry name" value="OS10G0338966 PROTEIN-RELATED"/>
    <property type="match status" value="1"/>
</dbReference>
<dbReference type="PANTHER" id="PTHR33018:SF31">
    <property type="entry name" value="TRANSPOSASE, PTTA_EN_SPM, PLANT"/>
    <property type="match status" value="1"/>
</dbReference>
<feature type="compositionally biased region" description="Basic and acidic residues" evidence="4">
    <location>
        <begin position="119"/>
        <end position="164"/>
    </location>
</feature>
<comment type="similarity">
    <text evidence="1">Belongs to the peptidase C48 family.</text>
</comment>
<dbReference type="Proteomes" id="UP000006882">
    <property type="component" value="Chromosome G3"/>
</dbReference>
<dbReference type="EMBL" id="CM007652">
    <property type="protein sequence ID" value="ONI20357.1"/>
    <property type="molecule type" value="Genomic_DNA"/>
</dbReference>
<dbReference type="Gramene" id="ONI17360">
    <property type="protein sequence ID" value="ONI17360"/>
    <property type="gene ID" value="PRUPE_3G153900"/>
</dbReference>
<dbReference type="GO" id="GO:0006508">
    <property type="term" value="P:proteolysis"/>
    <property type="evidence" value="ECO:0007669"/>
    <property type="project" value="UniProtKB-KW"/>
</dbReference>
<dbReference type="SUPFAM" id="SSF54001">
    <property type="entry name" value="Cysteine proteinases"/>
    <property type="match status" value="1"/>
</dbReference>
<proteinExistence type="inferred from homology"/>
<dbReference type="Gramene" id="ONI20357">
    <property type="protein sequence ID" value="ONI20357"/>
    <property type="gene ID" value="PRUPE_2G011100"/>
</dbReference>
<evidence type="ECO:0000313" key="7">
    <source>
        <dbReference type="EMBL" id="ONI20357.1"/>
    </source>
</evidence>
<protein>
    <recommendedName>
        <fullName evidence="5">Ubiquitin-like protease family profile domain-containing protein</fullName>
    </recommendedName>
</protein>
<sequence>MALGPEHPGRVRGVGAGVSPRQYFNLPKPQRVSFDDRLKESLRVLLQEETKKMEAKAREEALRMEARTKQLVEAEREHFLSQLSQLIPNFDPSMLKPRISQSPKNPMSDKASCSGGDVRSLHLEDDTAKMGKHQPDEEKEEEKRDEEKEEEKRYEEKEEEKRDEEKEEEKEKEDEEKHDDKVIEVGAYSKMEAPSSLKTLCRFVETTLLPEDKTVQFTIDKEVFGGERDTFLLPEDITQFAGMEEIGATVLAVYMSRHWILLIVRAKRETVYFLDPLPGNRVVDEEAKNIVNSALKLYNTHIARAGRKNVIWKTLSGTPKQPSNVECGYYVMRFMRDIIMDPSLGFENKYAKGNQEASYPQEAIDEVRNEWAEFVFQIIKQGNY</sequence>
<dbReference type="EMBL" id="CM007653">
    <property type="protein sequence ID" value="ONI17360.1"/>
    <property type="molecule type" value="Genomic_DNA"/>
</dbReference>
<dbReference type="AlphaFoldDB" id="M5VV48"/>
<dbReference type="HOGENOM" id="CLU_017761_3_0_1"/>
<feature type="region of interest" description="Disordered" evidence="4">
    <location>
        <begin position="87"/>
        <end position="183"/>
    </location>
</feature>
<evidence type="ECO:0000259" key="5">
    <source>
        <dbReference type="PROSITE" id="PS50600"/>
    </source>
</evidence>